<name>H5UPR6_9MICO</name>
<evidence type="ECO:0000313" key="1">
    <source>
        <dbReference type="EMBL" id="GAB47890.1"/>
    </source>
</evidence>
<reference evidence="1 2" key="1">
    <citation type="submission" date="2012-02" db="EMBL/GenBank/DDBJ databases">
        <title>Whole genome shotgun sequence of Mobilicoccus pelagius NBRC 104925.</title>
        <authorList>
            <person name="Yoshida Y."/>
            <person name="Hosoyama A."/>
            <person name="Tsuchikane K."/>
            <person name="Katsumata H."/>
            <person name="Yamazaki S."/>
            <person name="Fujita N."/>
        </authorList>
    </citation>
    <scope>NUCLEOTIDE SEQUENCE [LARGE SCALE GENOMIC DNA]</scope>
    <source>
        <strain evidence="1 2">NBRC 104925</strain>
    </source>
</reference>
<dbReference type="Proteomes" id="UP000004367">
    <property type="component" value="Unassembled WGS sequence"/>
</dbReference>
<gene>
    <name evidence="1" type="ORF">MOPEL_029_01730</name>
</gene>
<dbReference type="EMBL" id="BAFE01000027">
    <property type="protein sequence ID" value="GAB47890.1"/>
    <property type="molecule type" value="Genomic_DNA"/>
</dbReference>
<sequence length="249" mass="26544">MLLTGCNSGGGSTPAVPTSAAATAVLPGEREAFGGLLGEADEAGRVLRLAEGKKTAECMKERGFRYTPHEPVETTMPSSARRGDVATARKYGYGLSPRLKQGLDEAANAADPKRGANYAGMDNVQVRAWARALGGPVPGDPDFEEGRVSVEGPDGPKTFNKNGCVAIAQEAVRGDNVAYMQAEMRVESLTGEVWSRMVADPEWAAAQKRWSACMKGRGYSYSKADDASDDIVRRLRESRNTKGADAAKR</sequence>
<feature type="non-terminal residue" evidence="1">
    <location>
        <position position="249"/>
    </location>
</feature>
<comment type="caution">
    <text evidence="1">The sequence shown here is derived from an EMBL/GenBank/DDBJ whole genome shotgun (WGS) entry which is preliminary data.</text>
</comment>
<evidence type="ECO:0000313" key="2">
    <source>
        <dbReference type="Proteomes" id="UP000004367"/>
    </source>
</evidence>
<dbReference type="AlphaFoldDB" id="H5UPR6"/>
<proteinExistence type="predicted"/>
<dbReference type="RefSeq" id="WP_009481788.1">
    <property type="nucleotide sequence ID" value="NZ_BAFE01000027.1"/>
</dbReference>
<protein>
    <submittedName>
        <fullName evidence="1">Uncharacterized protein</fullName>
    </submittedName>
</protein>
<accession>H5UPR6</accession>
<organism evidence="1 2">
    <name type="scientific">Mobilicoccus pelagius NBRC 104925</name>
    <dbReference type="NCBI Taxonomy" id="1089455"/>
    <lineage>
        <taxon>Bacteria</taxon>
        <taxon>Bacillati</taxon>
        <taxon>Actinomycetota</taxon>
        <taxon>Actinomycetes</taxon>
        <taxon>Micrococcales</taxon>
        <taxon>Dermatophilaceae</taxon>
        <taxon>Mobilicoccus</taxon>
    </lineage>
</organism>
<keyword evidence="2" id="KW-1185">Reference proteome</keyword>